<dbReference type="STRING" id="1121390.SAMN02746041_03215"/>
<protein>
    <recommendedName>
        <fullName evidence="3">Ankyrin repeat-containing protein</fullName>
    </recommendedName>
</protein>
<dbReference type="RefSeq" id="WP_084059092.1">
    <property type="nucleotide sequence ID" value="NZ_FWXF01000030.1"/>
</dbReference>
<dbReference type="Proteomes" id="UP000192783">
    <property type="component" value="Unassembled WGS sequence"/>
</dbReference>
<accession>A0A1W1XWB6</accession>
<dbReference type="SUPFAM" id="SSF48403">
    <property type="entry name" value="Ankyrin repeat"/>
    <property type="match status" value="1"/>
</dbReference>
<dbReference type="InterPro" id="IPR036770">
    <property type="entry name" value="Ankyrin_rpt-contain_sf"/>
</dbReference>
<dbReference type="EMBL" id="FWXF01000030">
    <property type="protein sequence ID" value="SMC28259.1"/>
    <property type="molecule type" value="Genomic_DNA"/>
</dbReference>
<gene>
    <name evidence="1" type="ORF">SAMN02746041_03215</name>
</gene>
<reference evidence="1 2" key="1">
    <citation type="submission" date="2017-04" db="EMBL/GenBank/DDBJ databases">
        <authorList>
            <person name="Afonso C.L."/>
            <person name="Miller P.J."/>
            <person name="Scott M.A."/>
            <person name="Spackman E."/>
            <person name="Goraichik I."/>
            <person name="Dimitrov K.M."/>
            <person name="Suarez D.L."/>
            <person name="Swayne D.E."/>
        </authorList>
    </citation>
    <scope>NUCLEOTIDE SEQUENCE [LARGE SCALE GENOMIC DNA]</scope>
    <source>
        <strain evidence="1 2">DSM 13146</strain>
    </source>
</reference>
<sequence>MEANYWCGVVFWEKIVDANTGWTYAHEAVSTGYIPADFTQWQWRLADKNGWTVAHEAARTGVLNTYDWTKLTPENWTMEDLEGQTVLDVYLKTFPLEPDSGVWARQIGNEGTTLAHVAAKLESLPYGFRFWNLKDKNGTTVAHVAKTYKICQ</sequence>
<name>A0A1W1XWB6_9BACT</name>
<proteinExistence type="predicted"/>
<evidence type="ECO:0008006" key="3">
    <source>
        <dbReference type="Google" id="ProtNLM"/>
    </source>
</evidence>
<evidence type="ECO:0000313" key="2">
    <source>
        <dbReference type="Proteomes" id="UP000192783"/>
    </source>
</evidence>
<evidence type="ECO:0000313" key="1">
    <source>
        <dbReference type="EMBL" id="SMC28259.1"/>
    </source>
</evidence>
<dbReference type="AlphaFoldDB" id="A0A1W1XWB6"/>
<keyword evidence="2" id="KW-1185">Reference proteome</keyword>
<organism evidence="1 2">
    <name type="scientific">Desulfacinum hydrothermale DSM 13146</name>
    <dbReference type="NCBI Taxonomy" id="1121390"/>
    <lineage>
        <taxon>Bacteria</taxon>
        <taxon>Pseudomonadati</taxon>
        <taxon>Thermodesulfobacteriota</taxon>
        <taxon>Syntrophobacteria</taxon>
        <taxon>Syntrophobacterales</taxon>
        <taxon>Syntrophobacteraceae</taxon>
        <taxon>Desulfacinum</taxon>
    </lineage>
</organism>